<feature type="transmembrane region" description="Helical" evidence="5">
    <location>
        <begin position="67"/>
        <end position="87"/>
    </location>
</feature>
<feature type="transmembrane region" description="Helical" evidence="5">
    <location>
        <begin position="93"/>
        <end position="113"/>
    </location>
</feature>
<evidence type="ECO:0000313" key="8">
    <source>
        <dbReference type="Proteomes" id="UP001064971"/>
    </source>
</evidence>
<dbReference type="RefSeq" id="WP_264777071.1">
    <property type="nucleotide sequence ID" value="NZ_AP026560.1"/>
</dbReference>
<keyword evidence="4 5" id="KW-0472">Membrane</keyword>
<evidence type="ECO:0000256" key="3">
    <source>
        <dbReference type="ARBA" id="ARBA00022989"/>
    </source>
</evidence>
<protein>
    <submittedName>
        <fullName evidence="7">Membrane protein</fullName>
    </submittedName>
</protein>
<organism evidence="7 8">
    <name type="scientific">Deinococcus aetherius</name>
    <dbReference type="NCBI Taxonomy" id="200252"/>
    <lineage>
        <taxon>Bacteria</taxon>
        <taxon>Thermotogati</taxon>
        <taxon>Deinococcota</taxon>
        <taxon>Deinococci</taxon>
        <taxon>Deinococcales</taxon>
        <taxon>Deinococcaceae</taxon>
        <taxon>Deinococcus</taxon>
    </lineage>
</organism>
<feature type="transmembrane region" description="Helical" evidence="5">
    <location>
        <begin position="125"/>
        <end position="141"/>
    </location>
</feature>
<evidence type="ECO:0000256" key="5">
    <source>
        <dbReference type="SAM" id="Phobius"/>
    </source>
</evidence>
<accession>A0ABN6RHF2</accession>
<dbReference type="Proteomes" id="UP001064971">
    <property type="component" value="Chromosome"/>
</dbReference>
<dbReference type="InterPro" id="IPR037185">
    <property type="entry name" value="EmrE-like"/>
</dbReference>
<keyword evidence="3 5" id="KW-1133">Transmembrane helix</keyword>
<gene>
    <name evidence="7" type="ORF">DAETH_12630</name>
</gene>
<feature type="domain" description="EamA" evidence="6">
    <location>
        <begin position="152"/>
        <end position="282"/>
    </location>
</feature>
<evidence type="ECO:0000313" key="7">
    <source>
        <dbReference type="EMBL" id="BDP41294.1"/>
    </source>
</evidence>
<dbReference type="InterPro" id="IPR050638">
    <property type="entry name" value="AA-Vitamin_Transporters"/>
</dbReference>
<dbReference type="Pfam" id="PF00892">
    <property type="entry name" value="EamA"/>
    <property type="match status" value="2"/>
</dbReference>
<dbReference type="InterPro" id="IPR000620">
    <property type="entry name" value="EamA_dom"/>
</dbReference>
<feature type="domain" description="EamA" evidence="6">
    <location>
        <begin position="9"/>
        <end position="136"/>
    </location>
</feature>
<feature type="transmembrane region" description="Helical" evidence="5">
    <location>
        <begin position="265"/>
        <end position="286"/>
    </location>
</feature>
<dbReference type="SUPFAM" id="SSF103481">
    <property type="entry name" value="Multidrug resistance efflux transporter EmrE"/>
    <property type="match status" value="2"/>
</dbReference>
<dbReference type="Gene3D" id="1.10.3730.20">
    <property type="match status" value="1"/>
</dbReference>
<evidence type="ECO:0000256" key="2">
    <source>
        <dbReference type="ARBA" id="ARBA00022692"/>
    </source>
</evidence>
<evidence type="ECO:0000256" key="4">
    <source>
        <dbReference type="ARBA" id="ARBA00023136"/>
    </source>
</evidence>
<feature type="transmembrane region" description="Helical" evidence="5">
    <location>
        <begin position="180"/>
        <end position="200"/>
    </location>
</feature>
<dbReference type="EMBL" id="AP026560">
    <property type="protein sequence ID" value="BDP41294.1"/>
    <property type="molecule type" value="Genomic_DNA"/>
</dbReference>
<comment type="subcellular location">
    <subcellularLocation>
        <location evidence="1">Membrane</location>
        <topology evidence="1">Multi-pass membrane protein</topology>
    </subcellularLocation>
</comment>
<evidence type="ECO:0000256" key="1">
    <source>
        <dbReference type="ARBA" id="ARBA00004141"/>
    </source>
</evidence>
<keyword evidence="8" id="KW-1185">Reference proteome</keyword>
<proteinExistence type="predicted"/>
<dbReference type="PANTHER" id="PTHR32322">
    <property type="entry name" value="INNER MEMBRANE TRANSPORTER"/>
    <property type="match status" value="1"/>
</dbReference>
<evidence type="ECO:0000259" key="6">
    <source>
        <dbReference type="Pfam" id="PF00892"/>
    </source>
</evidence>
<feature type="transmembrane region" description="Helical" evidence="5">
    <location>
        <begin position="206"/>
        <end position="228"/>
    </location>
</feature>
<feature type="transmembrane region" description="Helical" evidence="5">
    <location>
        <begin position="36"/>
        <end position="55"/>
    </location>
</feature>
<keyword evidence="2 5" id="KW-0812">Transmembrane</keyword>
<dbReference type="PANTHER" id="PTHR32322:SF9">
    <property type="entry name" value="AMINO-ACID METABOLITE EFFLUX PUMP-RELATED"/>
    <property type="match status" value="1"/>
</dbReference>
<reference evidence="7" key="1">
    <citation type="submission" date="2022-07" db="EMBL/GenBank/DDBJ databases">
        <title>Complete Genome Sequence of the Radioresistant Bacterium Deinococcus aetherius ST0316, Isolated from the Air Dust collected in Lower Stratosphere above Japan.</title>
        <authorList>
            <person name="Satoh K."/>
            <person name="Hagiwara K."/>
            <person name="Katsumata K."/>
            <person name="Kubo A."/>
            <person name="Yokobori S."/>
            <person name="Yamagishi A."/>
            <person name="Oono Y."/>
            <person name="Narumi I."/>
        </authorList>
    </citation>
    <scope>NUCLEOTIDE SEQUENCE</scope>
    <source>
        <strain evidence="7">ST0316</strain>
    </source>
</reference>
<name>A0ABN6RHF2_9DEIO</name>
<feature type="transmembrane region" description="Helical" evidence="5">
    <location>
        <begin position="240"/>
        <end position="259"/>
    </location>
</feature>
<feature type="transmembrane region" description="Helical" evidence="5">
    <location>
        <begin position="147"/>
        <end position="168"/>
    </location>
</feature>
<sequence>MSPRDLTALLVLSALWGGSFLFMRIAAPVLGPVVLIELRVLIAGLALLTFAVATRSLPSFRVRWRQFLVIGVVNSALPFLLISAATVQITASLAATLNATTPLFGALVAAVWLGERLSWGKGAGLLLGLMGVALLVGFGPLPLTSPVWLSIGASLLGALSYGVAAVYTKLRMTGVPPFALALYSQLCAAVVLLPAVPFALPTVLPSGVVILSVLALALLSTAVAYLLYFGLIQRVGPTRATTVTYLSPAFGIVWGALLLREPLTLWSFLGFGLILASVALVTGPVLPGRQADTQADTELGA</sequence>